<feature type="compositionally biased region" description="Low complexity" evidence="1">
    <location>
        <begin position="11"/>
        <end position="30"/>
    </location>
</feature>
<reference evidence="4" key="3">
    <citation type="submission" date="2025-04" db="UniProtKB">
        <authorList>
            <consortium name="RefSeq"/>
        </authorList>
    </citation>
    <scope>IDENTIFICATION</scope>
    <source>
        <strain evidence="4">CBS 304.34</strain>
    </source>
</reference>
<organism evidence="2">
    <name type="scientific">Mytilinidion resinicola</name>
    <dbReference type="NCBI Taxonomy" id="574789"/>
    <lineage>
        <taxon>Eukaryota</taxon>
        <taxon>Fungi</taxon>
        <taxon>Dikarya</taxon>
        <taxon>Ascomycota</taxon>
        <taxon>Pezizomycotina</taxon>
        <taxon>Dothideomycetes</taxon>
        <taxon>Pleosporomycetidae</taxon>
        <taxon>Mytilinidiales</taxon>
        <taxon>Mytilinidiaceae</taxon>
        <taxon>Mytilinidion</taxon>
    </lineage>
</organism>
<name>A0A6A6Z9B5_9PEZI</name>
<feature type="region of interest" description="Disordered" evidence="1">
    <location>
        <begin position="257"/>
        <end position="309"/>
    </location>
</feature>
<feature type="compositionally biased region" description="Polar residues" evidence="1">
    <location>
        <begin position="270"/>
        <end position="305"/>
    </location>
</feature>
<feature type="compositionally biased region" description="Acidic residues" evidence="1">
    <location>
        <begin position="445"/>
        <end position="459"/>
    </location>
</feature>
<evidence type="ECO:0000313" key="3">
    <source>
        <dbReference type="Proteomes" id="UP000504636"/>
    </source>
</evidence>
<dbReference type="GeneID" id="54465658"/>
<feature type="region of interest" description="Disordered" evidence="1">
    <location>
        <begin position="412"/>
        <end position="593"/>
    </location>
</feature>
<sequence>MEGVTHNPAYGSPASSSGGLGGIHSSHYLSPYPPPRGHPSYVPFNGNQEEELRLRFAESPPDSSRSRHAGRQRGQHPMLQPLLHVGFPAYGLPAFRPLGPPLHAYPVQGQQQGQQTYTQTFPPPQPFESPAMYGSLQQGFPGGQHQQQQQQWHPNHQYYQGNVFHPLQPQRQHEWQHGYTQSGSQNHINSPQTNYPLSQNQLNGEFPVLAQNHYAGVMDVDTEPDLGLDLDFSPESILGLDLAHSSPEDDAVLPVPEENEEQAQQATTQHDPQNVSSERQATTPLTPQNEGQEQQLLTQPGSQNYPYADGSMEIDCEKELTVDEMAAEFHKFLSGEQAPEDQAIARLPQDETEEQQVFTLGAPLPEQGQEEGQRGPTQFDIQMRIYEEIMYPDQVEDQPPAAQAPVAPALPVPALPVPAVEPTTSEAGEYDSLVDEDKLAGLQDNAEDEEGEDMDEDENKYDSLVDEDKLAALQGNAEDEEDEDKGAEVDDEHKYDYLFDLDELDALQDNGEDEEGEDIDEDEDENENEDEAQEQTAEDPSAASLPEQNQQERPSVKGLASRILSPEQSKEFRQLRRGTPPGVGCVDTRPMVF</sequence>
<evidence type="ECO:0000256" key="1">
    <source>
        <dbReference type="SAM" id="MobiDB-lite"/>
    </source>
</evidence>
<reference evidence="4" key="2">
    <citation type="submission" date="2020-04" db="EMBL/GenBank/DDBJ databases">
        <authorList>
            <consortium name="NCBI Genome Project"/>
        </authorList>
    </citation>
    <scope>NUCLEOTIDE SEQUENCE</scope>
    <source>
        <strain evidence="4">CBS 304.34</strain>
    </source>
</reference>
<protein>
    <submittedName>
        <fullName evidence="2 4">Uncharacterized protein</fullName>
    </submittedName>
</protein>
<feature type="region of interest" description="Disordered" evidence="1">
    <location>
        <begin position="1"/>
        <end position="77"/>
    </location>
</feature>
<feature type="compositionally biased region" description="Acidic residues" evidence="1">
    <location>
        <begin position="499"/>
        <end position="537"/>
    </location>
</feature>
<accession>A0A6A6Z9B5</accession>
<evidence type="ECO:0000313" key="2">
    <source>
        <dbReference type="EMBL" id="KAF2817722.1"/>
    </source>
</evidence>
<feature type="compositionally biased region" description="Polar residues" evidence="1">
    <location>
        <begin position="178"/>
        <end position="195"/>
    </location>
</feature>
<feature type="region of interest" description="Disordered" evidence="1">
    <location>
        <begin position="171"/>
        <end position="195"/>
    </location>
</feature>
<reference evidence="2 4" key="1">
    <citation type="journal article" date="2020" name="Stud. Mycol.">
        <title>101 Dothideomycetes genomes: a test case for predicting lifestyles and emergence of pathogens.</title>
        <authorList>
            <person name="Haridas S."/>
            <person name="Albert R."/>
            <person name="Binder M."/>
            <person name="Bloem J."/>
            <person name="Labutti K."/>
            <person name="Salamov A."/>
            <person name="Andreopoulos B."/>
            <person name="Baker S."/>
            <person name="Barry K."/>
            <person name="Bills G."/>
            <person name="Bluhm B."/>
            <person name="Cannon C."/>
            <person name="Castanera R."/>
            <person name="Culley D."/>
            <person name="Daum C."/>
            <person name="Ezra D."/>
            <person name="Gonzalez J."/>
            <person name="Henrissat B."/>
            <person name="Kuo A."/>
            <person name="Liang C."/>
            <person name="Lipzen A."/>
            <person name="Lutzoni F."/>
            <person name="Magnuson J."/>
            <person name="Mondo S."/>
            <person name="Nolan M."/>
            <person name="Ohm R."/>
            <person name="Pangilinan J."/>
            <person name="Park H.-J."/>
            <person name="Ramirez L."/>
            <person name="Alfaro M."/>
            <person name="Sun H."/>
            <person name="Tritt A."/>
            <person name="Yoshinaga Y."/>
            <person name="Zwiers L.-H."/>
            <person name="Turgeon B."/>
            <person name="Goodwin S."/>
            <person name="Spatafora J."/>
            <person name="Crous P."/>
            <person name="Grigoriev I."/>
        </authorList>
    </citation>
    <scope>NUCLEOTIDE SEQUENCE</scope>
    <source>
        <strain evidence="2 4">CBS 304.34</strain>
    </source>
</reference>
<dbReference type="AlphaFoldDB" id="A0A6A6Z9B5"/>
<dbReference type="RefSeq" id="XP_033584686.1">
    <property type="nucleotide sequence ID" value="XM_033724765.1"/>
</dbReference>
<keyword evidence="3" id="KW-1185">Reference proteome</keyword>
<proteinExistence type="predicted"/>
<feature type="compositionally biased region" description="Basic and acidic residues" evidence="1">
    <location>
        <begin position="486"/>
        <end position="497"/>
    </location>
</feature>
<dbReference type="Proteomes" id="UP000504636">
    <property type="component" value="Unplaced"/>
</dbReference>
<gene>
    <name evidence="2 4" type="ORF">BDZ99DRAFT_513947</name>
</gene>
<dbReference type="EMBL" id="MU003692">
    <property type="protein sequence ID" value="KAF2817722.1"/>
    <property type="molecule type" value="Genomic_DNA"/>
</dbReference>
<feature type="compositionally biased region" description="Basic and acidic residues" evidence="1">
    <location>
        <begin position="460"/>
        <end position="470"/>
    </location>
</feature>
<evidence type="ECO:0000313" key="4">
    <source>
        <dbReference type="RefSeq" id="XP_033584686.1"/>
    </source>
</evidence>